<organism evidence="1">
    <name type="scientific">marine sediment metagenome</name>
    <dbReference type="NCBI Taxonomy" id="412755"/>
    <lineage>
        <taxon>unclassified sequences</taxon>
        <taxon>metagenomes</taxon>
        <taxon>ecological metagenomes</taxon>
    </lineage>
</organism>
<sequence length="78" mass="9288">MTDLMPIWVAQRIYDEFIDTIWIKINNLIISGYLLNFGLEKTWDIEITLKQETCDMKLISKVGVAFKRERSMEDIKFN</sequence>
<gene>
    <name evidence="1" type="ORF">S01H4_40325</name>
</gene>
<proteinExistence type="predicted"/>
<dbReference type="AlphaFoldDB" id="X1E8E3"/>
<reference evidence="1" key="1">
    <citation type="journal article" date="2014" name="Front. Microbiol.">
        <title>High frequency of phylogenetically diverse reductive dehalogenase-homologous genes in deep subseafloor sedimentary metagenomes.</title>
        <authorList>
            <person name="Kawai M."/>
            <person name="Futagami T."/>
            <person name="Toyoda A."/>
            <person name="Takaki Y."/>
            <person name="Nishi S."/>
            <person name="Hori S."/>
            <person name="Arai W."/>
            <person name="Tsubouchi T."/>
            <person name="Morono Y."/>
            <person name="Uchiyama I."/>
            <person name="Ito T."/>
            <person name="Fujiyama A."/>
            <person name="Inagaki F."/>
            <person name="Takami H."/>
        </authorList>
    </citation>
    <scope>NUCLEOTIDE SEQUENCE</scope>
    <source>
        <strain evidence="1">Expedition CK06-06</strain>
    </source>
</reference>
<evidence type="ECO:0000313" key="1">
    <source>
        <dbReference type="EMBL" id="GAH04923.1"/>
    </source>
</evidence>
<protein>
    <submittedName>
        <fullName evidence="1">Uncharacterized protein</fullName>
    </submittedName>
</protein>
<name>X1E8E3_9ZZZZ</name>
<accession>X1E8E3</accession>
<dbReference type="EMBL" id="BART01021947">
    <property type="protein sequence ID" value="GAH04923.1"/>
    <property type="molecule type" value="Genomic_DNA"/>
</dbReference>
<comment type="caution">
    <text evidence="1">The sequence shown here is derived from an EMBL/GenBank/DDBJ whole genome shotgun (WGS) entry which is preliminary data.</text>
</comment>